<evidence type="ECO:0000313" key="1">
    <source>
        <dbReference type="EMBL" id="ETO12472.1"/>
    </source>
</evidence>
<sequence length="104" mass="12388">MLLNMYKKEILLSDRKFVIDLIKNNLCTYENQFKDCQNVLNNLVVDSSPEIYWIKLKYKIPVNEKADIINKRDSMKVYKEFENTTNIIKIKGLNQNIAILFNRI</sequence>
<keyword evidence="2" id="KW-1185">Reference proteome</keyword>
<comment type="caution">
    <text evidence="1">The sequence shown here is derived from an EMBL/GenBank/DDBJ whole genome shotgun (WGS) entry which is preliminary data.</text>
</comment>
<organism evidence="1 2">
    <name type="scientific">Reticulomyxa filosa</name>
    <dbReference type="NCBI Taxonomy" id="46433"/>
    <lineage>
        <taxon>Eukaryota</taxon>
        <taxon>Sar</taxon>
        <taxon>Rhizaria</taxon>
        <taxon>Retaria</taxon>
        <taxon>Foraminifera</taxon>
        <taxon>Monothalamids</taxon>
        <taxon>Reticulomyxidae</taxon>
        <taxon>Reticulomyxa</taxon>
    </lineage>
</organism>
<dbReference type="AlphaFoldDB" id="X6MGE1"/>
<evidence type="ECO:0000313" key="2">
    <source>
        <dbReference type="Proteomes" id="UP000023152"/>
    </source>
</evidence>
<accession>X6MGE1</accession>
<gene>
    <name evidence="1" type="ORF">RFI_24903</name>
</gene>
<dbReference type="EMBL" id="ASPP01021377">
    <property type="protein sequence ID" value="ETO12472.1"/>
    <property type="molecule type" value="Genomic_DNA"/>
</dbReference>
<name>X6MGE1_RETFI</name>
<reference evidence="1 2" key="1">
    <citation type="journal article" date="2013" name="Curr. Biol.">
        <title>The Genome of the Foraminiferan Reticulomyxa filosa.</title>
        <authorList>
            <person name="Glockner G."/>
            <person name="Hulsmann N."/>
            <person name="Schleicher M."/>
            <person name="Noegel A.A."/>
            <person name="Eichinger L."/>
            <person name="Gallinger C."/>
            <person name="Pawlowski J."/>
            <person name="Sierra R."/>
            <person name="Euteneuer U."/>
            <person name="Pillet L."/>
            <person name="Moustafa A."/>
            <person name="Platzer M."/>
            <person name="Groth M."/>
            <person name="Szafranski K."/>
            <person name="Schliwa M."/>
        </authorList>
    </citation>
    <scope>NUCLEOTIDE SEQUENCE [LARGE SCALE GENOMIC DNA]</scope>
</reference>
<protein>
    <submittedName>
        <fullName evidence="1">Uncharacterized protein</fullName>
    </submittedName>
</protein>
<proteinExistence type="predicted"/>
<dbReference type="Proteomes" id="UP000023152">
    <property type="component" value="Unassembled WGS sequence"/>
</dbReference>